<evidence type="ECO:0000256" key="12">
    <source>
        <dbReference type="RuleBase" id="RU367106"/>
    </source>
</evidence>
<evidence type="ECO:0000256" key="8">
    <source>
        <dbReference type="ARBA" id="ARBA00022824"/>
    </source>
</evidence>
<feature type="domain" description="GPI ethanolamine phosphate transferase 2 C-terminal" evidence="13">
    <location>
        <begin position="417"/>
        <end position="786"/>
    </location>
</feature>
<keyword evidence="7 12" id="KW-0812">Transmembrane</keyword>
<comment type="similarity">
    <text evidence="3 12">Belongs to the PIGG/PIGN/PIGO family. PIGG subfamily.</text>
</comment>
<evidence type="ECO:0000256" key="1">
    <source>
        <dbReference type="ARBA" id="ARBA00004477"/>
    </source>
</evidence>
<keyword evidence="10 12" id="KW-0472">Membrane</keyword>
<evidence type="ECO:0000256" key="6">
    <source>
        <dbReference type="ARBA" id="ARBA00022679"/>
    </source>
</evidence>
<dbReference type="UniPathway" id="UPA00196"/>
<evidence type="ECO:0000256" key="4">
    <source>
        <dbReference type="ARBA" id="ARBA00020830"/>
    </source>
</evidence>
<evidence type="ECO:0000313" key="15">
    <source>
        <dbReference type="Proteomes" id="UP000193685"/>
    </source>
</evidence>
<dbReference type="CDD" id="cd16024">
    <property type="entry name" value="GPI_EPT_2"/>
    <property type="match status" value="1"/>
</dbReference>
<comment type="subcellular location">
    <subcellularLocation>
        <location evidence="1 12">Endoplasmic reticulum membrane</location>
        <topology evidence="1 12">Multi-pass membrane protein</topology>
    </subcellularLocation>
</comment>
<reference evidence="14 15" key="1">
    <citation type="submission" date="2016-07" db="EMBL/GenBank/DDBJ databases">
        <title>Pervasive Adenine N6-methylation of Active Genes in Fungi.</title>
        <authorList>
            <consortium name="DOE Joint Genome Institute"/>
            <person name="Mondo S.J."/>
            <person name="Dannebaum R.O."/>
            <person name="Kuo R.C."/>
            <person name="Labutti K."/>
            <person name="Haridas S."/>
            <person name="Kuo A."/>
            <person name="Salamov A."/>
            <person name="Ahrendt S.R."/>
            <person name="Lipzen A."/>
            <person name="Sullivan W."/>
            <person name="Andreopoulos W.B."/>
            <person name="Clum A."/>
            <person name="Lindquist E."/>
            <person name="Daum C."/>
            <person name="Ramamoorthy G.K."/>
            <person name="Gryganskyi A."/>
            <person name="Culley D."/>
            <person name="Magnuson J.K."/>
            <person name="James T.Y."/>
            <person name="O'Malley M.A."/>
            <person name="Stajich J.E."/>
            <person name="Spatafora J.W."/>
            <person name="Visel A."/>
            <person name="Grigoriev I.V."/>
        </authorList>
    </citation>
    <scope>NUCLEOTIDE SEQUENCE [LARGE SCALE GENOMIC DNA]</scope>
    <source>
        <strain evidence="14 15">12-1054</strain>
    </source>
</reference>
<dbReference type="InterPro" id="IPR002591">
    <property type="entry name" value="Phosphodiest/P_Trfase"/>
</dbReference>
<feature type="transmembrane region" description="Helical" evidence="12">
    <location>
        <begin position="630"/>
        <end position="654"/>
    </location>
</feature>
<name>A0A1Y2FQF9_PROLT</name>
<keyword evidence="6 12" id="KW-0808">Transferase</keyword>
<dbReference type="InterPro" id="IPR039527">
    <property type="entry name" value="PIGG/GPI7"/>
</dbReference>
<dbReference type="PANTHER" id="PTHR23072">
    <property type="entry name" value="PHOSPHATIDYLINOSITOL GLYCAN-RELATED"/>
    <property type="match status" value="1"/>
</dbReference>
<dbReference type="OMA" id="NWVYQFK"/>
<dbReference type="GeneID" id="63787543"/>
<sequence>MRRHHVALLCLLQLAGLFFFARGFFPLQKAALPGHASAHPDDVPAVFDRLIFIVIDALRSDFAFGPDSAMHTLHSKILKEEVLAFTARASTPTVTLPRLKCLTTGSISGFLDAILNLAEPDGASADSMQDSWVQQQVAQSRKIHMYGDDTWLRLFPNSFVESEGTTSFFVSDFTDVDHNVTRHIDPAMSSPNWDTIILHYLGLDHIGHLSGPSSVHMPLKQKEMDTIIDQIHMFIRDQDKTSGHSTAIMVVGDHGMTATGNHGGASDAETQTAAFLISDRLKGLSLKQTWPAQQDAEFSFYRPILQSDLVPMLSLLTGTPIPINAIGKIPAAVLPLWSDSKDRLAALRQNARQLQRLLLAGGISKFIGTELPCSEVDSMGSCDLVNIDFADHSSSSEADLLNALEQMQVLLKASSNDYNLTDMAVGLALLGSVAVVALTCYIKIHTSTSELAFLLVPAGHAATAFASSFVEEEQVYWYYLTAAFLLGLQLFDLSQTSRLDLKTAGRAVISLLLFRLLRRFNQTGQKFAGMDDLSGWFKNEPALFERALLATFLAIVLLLARQSHFQLHWTPLWLALGSIAAFKFAVYTQNTALQENLLVQPAFAWLMMACGAVLVFLRRTPSSRVALARMLVVLVFCLQARLENLPILLLLLGLARSLRVPDSVTRPVWVEQSVLVTLCILQQSTFFAMGNSNALSGLDLSQAYNGVASYNAVVVGILLFLSSFLGAFFWQAEIFAWTQHQPGSLGEDRLQFARSFMVVLSSVYAFALCLSCYILRHHLFIYSVCS</sequence>
<feature type="transmembrane region" description="Helical" evidence="12">
    <location>
        <begin position="752"/>
        <end position="775"/>
    </location>
</feature>
<keyword evidence="11" id="KW-0325">Glycoprotein</keyword>
<feature type="transmembrane region" description="Helical" evidence="12">
    <location>
        <begin position="598"/>
        <end position="618"/>
    </location>
</feature>
<proteinExistence type="inferred from homology"/>
<dbReference type="GO" id="GO:0051267">
    <property type="term" value="F:CP2 mannose-ethanolamine phosphotransferase activity"/>
    <property type="evidence" value="ECO:0007669"/>
    <property type="project" value="TreeGrafter"/>
</dbReference>
<evidence type="ECO:0000256" key="9">
    <source>
        <dbReference type="ARBA" id="ARBA00022989"/>
    </source>
</evidence>
<evidence type="ECO:0000256" key="10">
    <source>
        <dbReference type="ARBA" id="ARBA00023136"/>
    </source>
</evidence>
<dbReference type="STRING" id="56484.A0A1Y2FQF9"/>
<protein>
    <recommendedName>
        <fullName evidence="4 12">GPI ethanolamine phosphate transferase 2</fullName>
    </recommendedName>
</protein>
<comment type="pathway">
    <text evidence="2 12">Glycolipid biosynthesis; glycosylphosphatidylinositol-anchor biosynthesis.</text>
</comment>
<comment type="function">
    <text evidence="12">Ethanolamine phosphate transferase involved in glycosylphosphatidylinositol-anchor biosynthesis. Transfers ethanolamine phosphate to the GPI second mannose.</text>
</comment>
<dbReference type="InterPro" id="IPR045687">
    <property type="entry name" value="PIGG/GPI7_C"/>
</dbReference>
<dbReference type="PANTHER" id="PTHR23072:SF0">
    <property type="entry name" value="GPI ETHANOLAMINE PHOSPHATE TRANSFERASE 2"/>
    <property type="match status" value="1"/>
</dbReference>
<evidence type="ECO:0000256" key="2">
    <source>
        <dbReference type="ARBA" id="ARBA00004687"/>
    </source>
</evidence>
<feature type="transmembrane region" description="Helical" evidence="12">
    <location>
        <begin position="451"/>
        <end position="469"/>
    </location>
</feature>
<keyword evidence="9 12" id="KW-1133">Transmembrane helix</keyword>
<comment type="caution">
    <text evidence="14">The sequence shown here is derived from an EMBL/GenBank/DDBJ whole genome shotgun (WGS) entry which is preliminary data.</text>
</comment>
<keyword evidence="8 12" id="KW-0256">Endoplasmic reticulum</keyword>
<dbReference type="EMBL" id="MCFI01000003">
    <property type="protein sequence ID" value="ORY86220.1"/>
    <property type="molecule type" value="Genomic_DNA"/>
</dbReference>
<dbReference type="Proteomes" id="UP000193685">
    <property type="component" value="Unassembled WGS sequence"/>
</dbReference>
<feature type="transmembrane region" description="Helical" evidence="12">
    <location>
        <begin position="423"/>
        <end position="444"/>
    </location>
</feature>
<keyword evidence="15" id="KW-1185">Reference proteome</keyword>
<evidence type="ECO:0000313" key="14">
    <source>
        <dbReference type="EMBL" id="ORY86220.1"/>
    </source>
</evidence>
<evidence type="ECO:0000256" key="11">
    <source>
        <dbReference type="ARBA" id="ARBA00023180"/>
    </source>
</evidence>
<dbReference type="GO" id="GO:0006506">
    <property type="term" value="P:GPI anchor biosynthetic process"/>
    <property type="evidence" value="ECO:0007669"/>
    <property type="project" value="UniProtKB-UniPathway"/>
</dbReference>
<dbReference type="GO" id="GO:0005789">
    <property type="term" value="C:endoplasmic reticulum membrane"/>
    <property type="evidence" value="ECO:0007669"/>
    <property type="project" value="UniProtKB-SubCell"/>
</dbReference>
<gene>
    <name evidence="14" type="ORF">BCR37DRAFT_391018</name>
</gene>
<organism evidence="14 15">
    <name type="scientific">Protomyces lactucae-debilis</name>
    <dbReference type="NCBI Taxonomy" id="2754530"/>
    <lineage>
        <taxon>Eukaryota</taxon>
        <taxon>Fungi</taxon>
        <taxon>Dikarya</taxon>
        <taxon>Ascomycota</taxon>
        <taxon>Taphrinomycotina</taxon>
        <taxon>Taphrinomycetes</taxon>
        <taxon>Taphrinales</taxon>
        <taxon>Protomycetaceae</taxon>
        <taxon>Protomyces</taxon>
    </lineage>
</organism>
<feature type="transmembrane region" description="Helical" evidence="12">
    <location>
        <begin position="541"/>
        <end position="560"/>
    </location>
</feature>
<keyword evidence="5 12" id="KW-0337">GPI-anchor biosynthesis</keyword>
<dbReference type="InterPro" id="IPR037674">
    <property type="entry name" value="PIG-G_N"/>
</dbReference>
<dbReference type="InterPro" id="IPR017850">
    <property type="entry name" value="Alkaline_phosphatase_core_sf"/>
</dbReference>
<feature type="transmembrane region" description="Helical" evidence="12">
    <location>
        <begin position="567"/>
        <end position="586"/>
    </location>
</feature>
<accession>A0A1Y2FQF9</accession>
<evidence type="ECO:0000259" key="13">
    <source>
        <dbReference type="Pfam" id="PF19316"/>
    </source>
</evidence>
<evidence type="ECO:0000256" key="5">
    <source>
        <dbReference type="ARBA" id="ARBA00022502"/>
    </source>
</evidence>
<evidence type="ECO:0000256" key="7">
    <source>
        <dbReference type="ARBA" id="ARBA00022692"/>
    </source>
</evidence>
<dbReference type="Pfam" id="PF01663">
    <property type="entry name" value="Phosphodiest"/>
    <property type="match status" value="1"/>
</dbReference>
<feature type="transmembrane region" description="Helical" evidence="12">
    <location>
        <begin position="707"/>
        <end position="732"/>
    </location>
</feature>
<feature type="transmembrane region" description="Helical" evidence="12">
    <location>
        <begin position="674"/>
        <end position="695"/>
    </location>
</feature>
<dbReference type="Gene3D" id="3.40.720.10">
    <property type="entry name" value="Alkaline Phosphatase, subunit A"/>
    <property type="match status" value="1"/>
</dbReference>
<dbReference type="SUPFAM" id="SSF53649">
    <property type="entry name" value="Alkaline phosphatase-like"/>
    <property type="match status" value="1"/>
</dbReference>
<dbReference type="AlphaFoldDB" id="A0A1Y2FQF9"/>
<evidence type="ECO:0000256" key="3">
    <source>
        <dbReference type="ARBA" id="ARBA00005315"/>
    </source>
</evidence>
<dbReference type="Pfam" id="PF19316">
    <property type="entry name" value="PIGO_PIGG"/>
    <property type="match status" value="1"/>
</dbReference>
<dbReference type="RefSeq" id="XP_040727402.1">
    <property type="nucleotide sequence ID" value="XM_040870944.1"/>
</dbReference>
<dbReference type="OrthoDB" id="272139at2759"/>